<gene>
    <name evidence="1" type="ORF">HF885_09955</name>
</gene>
<dbReference type="EMBL" id="JABAGR010000014">
    <property type="protein sequence ID" value="NMF26735.1"/>
    <property type="molecule type" value="Genomic_DNA"/>
</dbReference>
<protein>
    <submittedName>
        <fullName evidence="1">Transposase</fullName>
    </submittedName>
</protein>
<proteinExistence type="predicted"/>
<evidence type="ECO:0000313" key="2">
    <source>
        <dbReference type="Proteomes" id="UP000565613"/>
    </source>
</evidence>
<sequence length="59" mass="6284">MPEAHAPGAADAFPEAIQAAGRFHASQLLSRAAGRVRCREARLSEGKGRLPRVCFVKPA</sequence>
<organism evidence="1 2">
    <name type="scientific">Parafannyhessea umbonata</name>
    <dbReference type="NCBI Taxonomy" id="604330"/>
    <lineage>
        <taxon>Bacteria</taxon>
        <taxon>Bacillati</taxon>
        <taxon>Actinomycetota</taxon>
        <taxon>Coriobacteriia</taxon>
        <taxon>Coriobacteriales</taxon>
        <taxon>Atopobiaceae</taxon>
        <taxon>Parafannyhessea</taxon>
    </lineage>
</organism>
<accession>A0A7X9TC43</accession>
<dbReference type="Proteomes" id="UP000565613">
    <property type="component" value="Unassembled WGS sequence"/>
</dbReference>
<evidence type="ECO:0000313" key="1">
    <source>
        <dbReference type="EMBL" id="NMF26735.1"/>
    </source>
</evidence>
<comment type="caution">
    <text evidence="1">The sequence shown here is derived from an EMBL/GenBank/DDBJ whole genome shotgun (WGS) entry which is preliminary data.</text>
</comment>
<dbReference type="AlphaFoldDB" id="A0A7X9TC43"/>
<name>A0A7X9TC43_9ACTN</name>
<reference evidence="1 2" key="1">
    <citation type="submission" date="2020-04" db="EMBL/GenBank/DDBJ databases">
        <authorList>
            <person name="Hitch T.C.A."/>
            <person name="Wylensek D."/>
            <person name="Clavel T."/>
        </authorList>
    </citation>
    <scope>NUCLEOTIDE SEQUENCE [LARGE SCALE GENOMIC DNA]</scope>
    <source>
        <strain evidence="1 2">105184</strain>
    </source>
</reference>